<feature type="region of interest" description="Disordered" evidence="1">
    <location>
        <begin position="27"/>
        <end position="55"/>
    </location>
</feature>
<dbReference type="PROSITE" id="PS51257">
    <property type="entry name" value="PROKAR_LIPOPROTEIN"/>
    <property type="match status" value="1"/>
</dbReference>
<evidence type="ECO:0000256" key="2">
    <source>
        <dbReference type="SAM" id="SignalP"/>
    </source>
</evidence>
<feature type="signal peptide" evidence="2">
    <location>
        <begin position="1"/>
        <end position="19"/>
    </location>
</feature>
<sequence>MKIHFLIISFLLLAGCVAGATTTAPSPLPSFPSPKPPPHPPQKAARSPPQSPPPIAAAPANCSDDLVSFSKCLPYTAYPPNNTSDSPSRQCCNVVDSAIATGDAVCFCYLIQKPDIFGFPLNTTRILSLISLCRMRHHGTTANFSLTSLCSSPVKPSPVNNLPPPTGNFTQDSQESTADSDIPAPANSYTSVPADSYTPAPPEGSHSVPRLPLIPSWKPFSSNGINSKSGWLLPLTTAVVYVDIHVLT</sequence>
<dbReference type="EMBL" id="JBJUIK010000013">
    <property type="protein sequence ID" value="KAL3507871.1"/>
    <property type="molecule type" value="Genomic_DNA"/>
</dbReference>
<reference evidence="4 5" key="1">
    <citation type="submission" date="2024-11" db="EMBL/GenBank/DDBJ databases">
        <title>A near-complete genome assembly of Cinchona calisaya.</title>
        <authorList>
            <person name="Lian D.C."/>
            <person name="Zhao X.W."/>
            <person name="Wei L."/>
        </authorList>
    </citation>
    <scope>NUCLEOTIDE SEQUENCE [LARGE SCALE GENOMIC DNA]</scope>
    <source>
        <tissue evidence="4">Nenye</tissue>
    </source>
</reference>
<dbReference type="PANTHER" id="PTHR35747">
    <property type="entry name" value="BIFUNCTIONAL INHIBITOR/LIPID-TRANSFER PROTEIN/SEED STORAGE 2S ALBUMIN SUPERFAMILY PROTEIN"/>
    <property type="match status" value="1"/>
</dbReference>
<proteinExistence type="predicted"/>
<evidence type="ECO:0000256" key="1">
    <source>
        <dbReference type="SAM" id="MobiDB-lite"/>
    </source>
</evidence>
<dbReference type="Proteomes" id="UP001630127">
    <property type="component" value="Unassembled WGS sequence"/>
</dbReference>
<evidence type="ECO:0000313" key="4">
    <source>
        <dbReference type="EMBL" id="KAL3507871.1"/>
    </source>
</evidence>
<dbReference type="PANTHER" id="PTHR35747:SF2">
    <property type="entry name" value="NON-SPECIFIC LIPID TRANSFER PROTEIN GPI-ANCHORED 25"/>
    <property type="match status" value="1"/>
</dbReference>
<dbReference type="SUPFAM" id="SSF47699">
    <property type="entry name" value="Bifunctional inhibitor/lipid-transfer protein/seed storage 2S albumin"/>
    <property type="match status" value="1"/>
</dbReference>
<protein>
    <recommendedName>
        <fullName evidence="3">Bifunctional inhibitor/plant lipid transfer protein/seed storage helical domain-containing protein</fullName>
    </recommendedName>
</protein>
<organism evidence="4 5">
    <name type="scientific">Cinchona calisaya</name>
    <dbReference type="NCBI Taxonomy" id="153742"/>
    <lineage>
        <taxon>Eukaryota</taxon>
        <taxon>Viridiplantae</taxon>
        <taxon>Streptophyta</taxon>
        <taxon>Embryophyta</taxon>
        <taxon>Tracheophyta</taxon>
        <taxon>Spermatophyta</taxon>
        <taxon>Magnoliopsida</taxon>
        <taxon>eudicotyledons</taxon>
        <taxon>Gunneridae</taxon>
        <taxon>Pentapetalae</taxon>
        <taxon>asterids</taxon>
        <taxon>lamiids</taxon>
        <taxon>Gentianales</taxon>
        <taxon>Rubiaceae</taxon>
        <taxon>Cinchonoideae</taxon>
        <taxon>Cinchoneae</taxon>
        <taxon>Cinchona</taxon>
    </lineage>
</organism>
<keyword evidence="2" id="KW-0732">Signal</keyword>
<feature type="compositionally biased region" description="Polar residues" evidence="1">
    <location>
        <begin position="167"/>
        <end position="179"/>
    </location>
</feature>
<feature type="compositionally biased region" description="Pro residues" evidence="1">
    <location>
        <begin position="27"/>
        <end position="41"/>
    </location>
</feature>
<keyword evidence="5" id="KW-1185">Reference proteome</keyword>
<name>A0ABD2YLR8_9GENT</name>
<dbReference type="InterPro" id="IPR036312">
    <property type="entry name" value="Bifun_inhib/LTP/seed_sf"/>
</dbReference>
<dbReference type="Gene3D" id="1.10.110.10">
    <property type="entry name" value="Plant lipid-transfer and hydrophobic proteins"/>
    <property type="match status" value="1"/>
</dbReference>
<gene>
    <name evidence="4" type="ORF">ACH5RR_033253</name>
</gene>
<dbReference type="InterPro" id="IPR053353">
    <property type="entry name" value="Plant_LTP_GPI-anchored"/>
</dbReference>
<dbReference type="Pfam" id="PF14368">
    <property type="entry name" value="LTP_2"/>
    <property type="match status" value="1"/>
</dbReference>
<evidence type="ECO:0000259" key="3">
    <source>
        <dbReference type="SMART" id="SM00499"/>
    </source>
</evidence>
<comment type="caution">
    <text evidence="4">The sequence shown here is derived from an EMBL/GenBank/DDBJ whole genome shotgun (WGS) entry which is preliminary data.</text>
</comment>
<feature type="region of interest" description="Disordered" evidence="1">
    <location>
        <begin position="160"/>
        <end position="185"/>
    </location>
</feature>
<evidence type="ECO:0000313" key="5">
    <source>
        <dbReference type="Proteomes" id="UP001630127"/>
    </source>
</evidence>
<accession>A0ABD2YLR8</accession>
<dbReference type="CDD" id="cd00010">
    <property type="entry name" value="AAI_LTSS"/>
    <property type="match status" value="1"/>
</dbReference>
<dbReference type="AlphaFoldDB" id="A0ABD2YLR8"/>
<feature type="domain" description="Bifunctional inhibitor/plant lipid transfer protein/seed storage helical" evidence="3">
    <location>
        <begin position="62"/>
        <end position="150"/>
    </location>
</feature>
<feature type="chain" id="PRO_5044741491" description="Bifunctional inhibitor/plant lipid transfer protein/seed storage helical domain-containing protein" evidence="2">
    <location>
        <begin position="20"/>
        <end position="248"/>
    </location>
</feature>
<dbReference type="InterPro" id="IPR016140">
    <property type="entry name" value="Bifunc_inhib/LTP/seed_store"/>
</dbReference>
<dbReference type="SMART" id="SM00499">
    <property type="entry name" value="AAI"/>
    <property type="match status" value="1"/>
</dbReference>